<dbReference type="EMBL" id="JADYXP020000003">
    <property type="protein sequence ID" value="KAL0128310.1"/>
    <property type="molecule type" value="Genomic_DNA"/>
</dbReference>
<dbReference type="AlphaFoldDB" id="A0AAW2GNB6"/>
<comment type="caution">
    <text evidence="1">The sequence shown here is derived from an EMBL/GenBank/DDBJ whole genome shotgun (WGS) entry which is preliminary data.</text>
</comment>
<reference evidence="1 2" key="1">
    <citation type="submission" date="2023-03" db="EMBL/GenBank/DDBJ databases">
        <title>High recombination rates correlate with genetic variation in Cardiocondyla obscurior ants.</title>
        <authorList>
            <person name="Errbii M."/>
        </authorList>
    </citation>
    <scope>NUCLEOTIDE SEQUENCE [LARGE SCALE GENOMIC DNA]</scope>
    <source>
        <strain evidence="1">Alpha-2009</strain>
        <tissue evidence="1">Whole body</tissue>
    </source>
</reference>
<keyword evidence="2" id="KW-1185">Reference proteome</keyword>
<evidence type="ECO:0000313" key="1">
    <source>
        <dbReference type="EMBL" id="KAL0128310.1"/>
    </source>
</evidence>
<accession>A0AAW2GNB6</accession>
<sequence length="117" mass="13329">MSCCCHRQHRPRRRLRHCSPGSCSSRLPNRPTSSTLAHRFAAEHVSVSTSKLVSTSIGVKSLRERADIFAPARRDRRERGLSGYFEKSASRDADKTKLRATRLPFRYRITDRVGCIS</sequence>
<protein>
    <submittedName>
        <fullName evidence="1">Uncharacterized protein</fullName>
    </submittedName>
</protein>
<evidence type="ECO:0000313" key="2">
    <source>
        <dbReference type="Proteomes" id="UP001430953"/>
    </source>
</evidence>
<organism evidence="1 2">
    <name type="scientific">Cardiocondyla obscurior</name>
    <dbReference type="NCBI Taxonomy" id="286306"/>
    <lineage>
        <taxon>Eukaryota</taxon>
        <taxon>Metazoa</taxon>
        <taxon>Ecdysozoa</taxon>
        <taxon>Arthropoda</taxon>
        <taxon>Hexapoda</taxon>
        <taxon>Insecta</taxon>
        <taxon>Pterygota</taxon>
        <taxon>Neoptera</taxon>
        <taxon>Endopterygota</taxon>
        <taxon>Hymenoptera</taxon>
        <taxon>Apocrita</taxon>
        <taxon>Aculeata</taxon>
        <taxon>Formicoidea</taxon>
        <taxon>Formicidae</taxon>
        <taxon>Myrmicinae</taxon>
        <taxon>Cardiocondyla</taxon>
    </lineage>
</organism>
<name>A0AAW2GNB6_9HYME</name>
<dbReference type="Proteomes" id="UP001430953">
    <property type="component" value="Unassembled WGS sequence"/>
</dbReference>
<proteinExistence type="predicted"/>
<gene>
    <name evidence="1" type="ORF">PUN28_003527</name>
</gene>